<dbReference type="GO" id="GO:0004067">
    <property type="term" value="F:asparaginase activity"/>
    <property type="evidence" value="ECO:0007669"/>
    <property type="project" value="UniProtKB-UniRule"/>
</dbReference>
<evidence type="ECO:0000313" key="4">
    <source>
        <dbReference type="Proteomes" id="UP001162090"/>
    </source>
</evidence>
<organism evidence="3 4">
    <name type="scientific">Saccharomyces uvarum</name>
    <name type="common">Yeast</name>
    <name type="synonym">Saccharomyces bayanus var. uvarum</name>
    <dbReference type="NCBI Taxonomy" id="230603"/>
    <lineage>
        <taxon>Eukaryota</taxon>
        <taxon>Fungi</taxon>
        <taxon>Dikarya</taxon>
        <taxon>Ascomycota</taxon>
        <taxon>Saccharomycotina</taxon>
        <taxon>Saccharomycetes</taxon>
        <taxon>Saccharomycetales</taxon>
        <taxon>Saccharomycetaceae</taxon>
        <taxon>Saccharomyces</taxon>
    </lineage>
</organism>
<feature type="chain" id="PRO_5041255086" evidence="2">
    <location>
        <begin position="19"/>
        <end position="372"/>
    </location>
</feature>
<feature type="region of interest" description="Disordered" evidence="1">
    <location>
        <begin position="205"/>
        <end position="257"/>
    </location>
</feature>
<evidence type="ECO:0000256" key="2">
    <source>
        <dbReference type="SAM" id="SignalP"/>
    </source>
</evidence>
<proteinExistence type="predicted"/>
<name>A0AA35J7U0_SACUV</name>
<dbReference type="InterPro" id="IPR006034">
    <property type="entry name" value="Asparaginase/glutaminase-like"/>
</dbReference>
<dbReference type="PROSITE" id="PS51732">
    <property type="entry name" value="ASN_GLN_ASE_3"/>
    <property type="match status" value="1"/>
</dbReference>
<dbReference type="InterPro" id="IPR036152">
    <property type="entry name" value="Asp/glu_Ase-like_sf"/>
</dbReference>
<sequence>MKLTSVFTFFLAALTASATPLGLYKRQTTNGSSNSSSSGSGGGTVPVIITGGSAVSSSQSNVTTTTLFNSTSTLNVTQLYQIATQVNQTLQSGSSSGIIIVTNWQSIETLSFFCSIVFNTSKTIVITENYLWGVPILSSTQAQGRGTLVAGSDNVIYSGVFPPYTVPVGVSSQKQVQWFYDACQPTLIASNSTIRLQYSNFSNTQISSSSSSSGTSGGAGGGASNSSTNSTSTSSNSSTAAGGAGTSSSSSSSSSSSGPLVPIIYEEGYSQTLIQSLGSSIQGLVVISSGTSSNSTTTSWTSVTFPVVYAIDASSSRDGSSIGFLSNTSVPQGAVSAGYLSPIQAQTLLSIAINNKVTSASDLQMIFPASQQ</sequence>
<keyword evidence="2" id="KW-0732">Signal</keyword>
<feature type="signal peptide" evidence="2">
    <location>
        <begin position="1"/>
        <end position="18"/>
    </location>
</feature>
<accession>A0AA35J7U0</accession>
<evidence type="ECO:0000256" key="1">
    <source>
        <dbReference type="SAM" id="MobiDB-lite"/>
    </source>
</evidence>
<dbReference type="SMART" id="SM00870">
    <property type="entry name" value="Asparaginase"/>
    <property type="match status" value="1"/>
</dbReference>
<evidence type="ECO:0000313" key="3">
    <source>
        <dbReference type="EMBL" id="CAI4051971.1"/>
    </source>
</evidence>
<dbReference type="AlphaFoldDB" id="A0AA35J7U0"/>
<dbReference type="SUPFAM" id="SSF53774">
    <property type="entry name" value="Glutaminase/Asparaginase"/>
    <property type="match status" value="1"/>
</dbReference>
<dbReference type="EMBL" id="OX365926">
    <property type="protein sequence ID" value="CAI4051971.1"/>
    <property type="molecule type" value="Genomic_DNA"/>
</dbReference>
<feature type="compositionally biased region" description="Low complexity" evidence="1">
    <location>
        <begin position="224"/>
        <end position="257"/>
    </location>
</feature>
<dbReference type="Proteomes" id="UP001162090">
    <property type="component" value="Chromosome 15"/>
</dbReference>
<protein>
    <submittedName>
        <fullName evidence="3">Uncharacterized protein</fullName>
    </submittedName>
</protein>
<reference evidence="3" key="1">
    <citation type="submission" date="2022-10" db="EMBL/GenBank/DDBJ databases">
        <authorList>
            <person name="Byrne P K."/>
        </authorList>
    </citation>
    <scope>NUCLEOTIDE SEQUENCE</scope>
    <source>
        <strain evidence="3">CBS7001</strain>
    </source>
</reference>
<gene>
    <name evidence="3" type="primary">SUVC15G2980</name>
    <name evidence="3" type="ORF">SUVC_15G2980</name>
</gene>